<accession>A0A369J621</accession>
<evidence type="ECO:0000259" key="2">
    <source>
        <dbReference type="Pfam" id="PF00501"/>
    </source>
</evidence>
<comment type="caution">
    <text evidence="3">The sequence shown here is derived from an EMBL/GenBank/DDBJ whole genome shotgun (WGS) entry which is preliminary data.</text>
</comment>
<feature type="domain" description="AMP-dependent synthetase/ligase" evidence="2">
    <location>
        <begin position="36"/>
        <end position="326"/>
    </location>
</feature>
<sequence length="533" mass="59490">MLGSHLTALESSATCHSFTPVFKVPLLEQSSGRVESWRSISYQTFREDVELCARHWRRIFIGDGIPPRSVIGMWIGGFTYTDVLHIYGISRAGYIPQLFSLRLPNPEVIYELLEKAGAKALVYESAFEHILGNCPVTTHSVHDDIDAAEETLPDNLNPAAEDIAFIFHTSGSTSGSPKLVPCSFAWLDTVVQKSRQICRPQTPGRQDVTVWMGSMCHIAQTFMFIGTLQHGSCVIQPTAISFSSGELVDMIHRCGLNRLNQFATFLANHLRASRTDAKLLSLLQGLDEILYSGLPLAREEEEWAYRNGLKLRNLFGSTECGGMLLSVGASESGRNPGLLQPLHGFPYRFVSIAPAASTSGYQSTARLMELVIPKESPDCPHVSLRHSDGDFHTGDLFQEAAPGLYTFRGRDDDWIKSENSLRCDTKAIEDNAFAMCGNLIDVCVVVGSGRPSPVMFVEPAVDMDHEKLKKEIIRKTRHFHSRRYLHERITLADMIIVVPKHSLPRTATKGNIRRKAVEDAFKTQLDQIYERVR</sequence>
<dbReference type="Pfam" id="PF23562">
    <property type="entry name" value="AMP-binding_C_3"/>
    <property type="match status" value="1"/>
</dbReference>
<comment type="similarity">
    <text evidence="1">Belongs to the ATP-dependent AMP-binding enzyme family.</text>
</comment>
<dbReference type="InterPro" id="IPR000873">
    <property type="entry name" value="AMP-dep_synth/lig_dom"/>
</dbReference>
<organism evidence="3 4">
    <name type="scientific">Hypsizygus marmoreus</name>
    <name type="common">White beech mushroom</name>
    <name type="synonym">Agaricus marmoreus</name>
    <dbReference type="NCBI Taxonomy" id="39966"/>
    <lineage>
        <taxon>Eukaryota</taxon>
        <taxon>Fungi</taxon>
        <taxon>Dikarya</taxon>
        <taxon>Basidiomycota</taxon>
        <taxon>Agaricomycotina</taxon>
        <taxon>Agaricomycetes</taxon>
        <taxon>Agaricomycetidae</taxon>
        <taxon>Agaricales</taxon>
        <taxon>Tricholomatineae</taxon>
        <taxon>Lyophyllaceae</taxon>
        <taxon>Hypsizygus</taxon>
    </lineage>
</organism>
<evidence type="ECO:0000313" key="4">
    <source>
        <dbReference type="Proteomes" id="UP000076154"/>
    </source>
</evidence>
<gene>
    <name evidence="3" type="ORF">Hypma_001208</name>
</gene>
<dbReference type="GO" id="GO:0006631">
    <property type="term" value="P:fatty acid metabolic process"/>
    <property type="evidence" value="ECO:0007669"/>
    <property type="project" value="TreeGrafter"/>
</dbReference>
<evidence type="ECO:0000256" key="1">
    <source>
        <dbReference type="ARBA" id="ARBA00006432"/>
    </source>
</evidence>
<protein>
    <recommendedName>
        <fullName evidence="2">AMP-dependent synthetase/ligase domain-containing protein</fullName>
    </recommendedName>
</protein>
<name>A0A369J621_HYPMA</name>
<dbReference type="InParanoid" id="A0A369J621"/>
<dbReference type="PANTHER" id="PTHR43201">
    <property type="entry name" value="ACYL-COA SYNTHETASE"/>
    <property type="match status" value="1"/>
</dbReference>
<proteinExistence type="inferred from homology"/>
<dbReference type="OrthoDB" id="429813at2759"/>
<dbReference type="EMBL" id="LUEZ02000110">
    <property type="protein sequence ID" value="RDB17511.1"/>
    <property type="molecule type" value="Genomic_DNA"/>
</dbReference>
<dbReference type="InterPro" id="IPR042099">
    <property type="entry name" value="ANL_N_sf"/>
</dbReference>
<dbReference type="SUPFAM" id="SSF56801">
    <property type="entry name" value="Acetyl-CoA synthetase-like"/>
    <property type="match status" value="1"/>
</dbReference>
<dbReference type="STRING" id="39966.A0A369J621"/>
<dbReference type="PANTHER" id="PTHR43201:SF8">
    <property type="entry name" value="ACYL-COA SYNTHETASE FAMILY MEMBER 3"/>
    <property type="match status" value="1"/>
</dbReference>
<dbReference type="Proteomes" id="UP000076154">
    <property type="component" value="Unassembled WGS sequence"/>
</dbReference>
<dbReference type="GO" id="GO:0031956">
    <property type="term" value="F:medium-chain fatty acid-CoA ligase activity"/>
    <property type="evidence" value="ECO:0007669"/>
    <property type="project" value="TreeGrafter"/>
</dbReference>
<dbReference type="Pfam" id="PF00501">
    <property type="entry name" value="AMP-binding"/>
    <property type="match status" value="1"/>
</dbReference>
<evidence type="ECO:0000313" key="3">
    <source>
        <dbReference type="EMBL" id="RDB17511.1"/>
    </source>
</evidence>
<dbReference type="Gene3D" id="3.40.50.12780">
    <property type="entry name" value="N-terminal domain of ligase-like"/>
    <property type="match status" value="1"/>
</dbReference>
<keyword evidence="4" id="KW-1185">Reference proteome</keyword>
<dbReference type="AlphaFoldDB" id="A0A369J621"/>
<reference evidence="3" key="1">
    <citation type="submission" date="2018-04" db="EMBL/GenBank/DDBJ databases">
        <title>Whole genome sequencing of Hypsizygus marmoreus.</title>
        <authorList>
            <person name="Choi I.-G."/>
            <person name="Min B."/>
            <person name="Kim J.-G."/>
            <person name="Kim S."/>
            <person name="Oh Y.-L."/>
            <person name="Kong W.-S."/>
            <person name="Park H."/>
            <person name="Jeong J."/>
            <person name="Song E.-S."/>
        </authorList>
    </citation>
    <scope>NUCLEOTIDE SEQUENCE [LARGE SCALE GENOMIC DNA]</scope>
    <source>
        <strain evidence="3">51987-8</strain>
    </source>
</reference>